<dbReference type="GO" id="GO:0010073">
    <property type="term" value="P:meristem maintenance"/>
    <property type="evidence" value="ECO:0007669"/>
    <property type="project" value="InterPro"/>
</dbReference>
<name>A0A6J1E501_MOMCH</name>
<accession>A0A6J1E501</accession>
<dbReference type="KEGG" id="mcha:111026102"/>
<keyword evidence="2" id="KW-1185">Reference proteome</keyword>
<gene>
    <name evidence="3 4" type="primary">LOC111026102</name>
</gene>
<evidence type="ECO:0000313" key="4">
    <source>
        <dbReference type="RefSeq" id="XP_022159787.1"/>
    </source>
</evidence>
<dbReference type="InterPro" id="IPR044824">
    <property type="entry name" value="MAIN-like"/>
</dbReference>
<protein>
    <submittedName>
        <fullName evidence="3 4">Serine/threonine-protein phosphatase 7 long form homolog</fullName>
    </submittedName>
</protein>
<dbReference type="Pfam" id="PF10536">
    <property type="entry name" value="PMD"/>
    <property type="match status" value="1"/>
</dbReference>
<dbReference type="PANTHER" id="PTHR46033:SF8">
    <property type="entry name" value="PROTEIN MAINTENANCE OF MERISTEMS-LIKE"/>
    <property type="match status" value="1"/>
</dbReference>
<reference evidence="3 4" key="1">
    <citation type="submission" date="2025-04" db="UniProtKB">
        <authorList>
            <consortium name="RefSeq"/>
        </authorList>
    </citation>
    <scope>IDENTIFICATION</scope>
    <source>
        <strain evidence="3 4">OHB3-1</strain>
    </source>
</reference>
<dbReference type="OrthoDB" id="1751334at2759"/>
<proteinExistence type="predicted"/>
<evidence type="ECO:0000313" key="3">
    <source>
        <dbReference type="RefSeq" id="XP_022159786.1"/>
    </source>
</evidence>
<dbReference type="InterPro" id="IPR019557">
    <property type="entry name" value="AminoTfrase-like_pln_mobile"/>
</dbReference>
<dbReference type="RefSeq" id="XP_022159787.1">
    <property type="nucleotide sequence ID" value="XM_022304095.1"/>
</dbReference>
<organism evidence="2 3">
    <name type="scientific">Momordica charantia</name>
    <name type="common">Bitter gourd</name>
    <name type="synonym">Balsam pear</name>
    <dbReference type="NCBI Taxonomy" id="3673"/>
    <lineage>
        <taxon>Eukaryota</taxon>
        <taxon>Viridiplantae</taxon>
        <taxon>Streptophyta</taxon>
        <taxon>Embryophyta</taxon>
        <taxon>Tracheophyta</taxon>
        <taxon>Spermatophyta</taxon>
        <taxon>Magnoliopsida</taxon>
        <taxon>eudicotyledons</taxon>
        <taxon>Gunneridae</taxon>
        <taxon>Pentapetalae</taxon>
        <taxon>rosids</taxon>
        <taxon>fabids</taxon>
        <taxon>Cucurbitales</taxon>
        <taxon>Cucurbitaceae</taxon>
        <taxon>Momordiceae</taxon>
        <taxon>Momordica</taxon>
    </lineage>
</organism>
<sequence>MPDQIIWESYMQLIERLPEYCLNGRHIWTTRSPLICFFAVEWHLPDRVMRQFGWMQHIPAQCNTDMQLHTYDLRGRHERSWVSHLAPQITEWENRHNVIIQGQHINRDEDVEPRYYCWYYSITRRYITRAGASYNYLNNLPNMTDLGRRSLQNLTNAYRVRHLDGPERREKRHQRGPNIPTNDLVEHEVECQAPTPLSLSCNEFSESNSN</sequence>
<dbReference type="PANTHER" id="PTHR46033">
    <property type="entry name" value="PROTEIN MAIN-LIKE 2"/>
    <property type="match status" value="1"/>
</dbReference>
<dbReference type="RefSeq" id="XP_022159786.1">
    <property type="nucleotide sequence ID" value="XM_022304094.1"/>
</dbReference>
<feature type="domain" description="Aminotransferase-like plant mobile" evidence="1">
    <location>
        <begin position="2"/>
        <end position="119"/>
    </location>
</feature>
<dbReference type="GeneID" id="111026102"/>
<evidence type="ECO:0000313" key="2">
    <source>
        <dbReference type="Proteomes" id="UP000504603"/>
    </source>
</evidence>
<evidence type="ECO:0000259" key="1">
    <source>
        <dbReference type="Pfam" id="PF10536"/>
    </source>
</evidence>
<dbReference type="Proteomes" id="UP000504603">
    <property type="component" value="Unplaced"/>
</dbReference>
<dbReference type="AlphaFoldDB" id="A0A6J1E501"/>